<accession>A0A6J5BNI6</accession>
<evidence type="ECO:0000313" key="3">
    <source>
        <dbReference type="Proteomes" id="UP000494205"/>
    </source>
</evidence>
<feature type="transmembrane region" description="Helical" evidence="1">
    <location>
        <begin position="85"/>
        <end position="101"/>
    </location>
</feature>
<proteinExistence type="predicted"/>
<evidence type="ECO:0000313" key="2">
    <source>
        <dbReference type="EMBL" id="CAB3711899.1"/>
    </source>
</evidence>
<reference evidence="2 3" key="1">
    <citation type="submission" date="2020-04" db="EMBL/GenBank/DDBJ databases">
        <authorList>
            <person name="De Canck E."/>
        </authorList>
    </citation>
    <scope>NUCLEOTIDE SEQUENCE [LARGE SCALE GENOMIC DNA]</scope>
    <source>
        <strain evidence="2 3">LMG 27174</strain>
    </source>
</reference>
<evidence type="ECO:0000256" key="1">
    <source>
        <dbReference type="SAM" id="Phobius"/>
    </source>
</evidence>
<keyword evidence="1" id="KW-0472">Membrane</keyword>
<dbReference type="AlphaFoldDB" id="A0A6J5BNI6"/>
<organism evidence="2 3">
    <name type="scientific">Paraburkholderia rhynchosiae</name>
    <dbReference type="NCBI Taxonomy" id="487049"/>
    <lineage>
        <taxon>Bacteria</taxon>
        <taxon>Pseudomonadati</taxon>
        <taxon>Pseudomonadota</taxon>
        <taxon>Betaproteobacteria</taxon>
        <taxon>Burkholderiales</taxon>
        <taxon>Burkholderiaceae</taxon>
        <taxon>Paraburkholderia</taxon>
    </lineage>
</organism>
<dbReference type="EMBL" id="CADIJZ010000016">
    <property type="protein sequence ID" value="CAB3711899.1"/>
    <property type="molecule type" value="Genomic_DNA"/>
</dbReference>
<name>A0A6J5BNI6_9BURK</name>
<keyword evidence="1" id="KW-1133">Transmembrane helix</keyword>
<keyword evidence="1" id="KW-0812">Transmembrane</keyword>
<gene>
    <name evidence="2" type="ORF">LMG27174_04289</name>
</gene>
<protein>
    <submittedName>
        <fullName evidence="2">Uncharacterized protein</fullName>
    </submittedName>
</protein>
<dbReference type="Proteomes" id="UP000494205">
    <property type="component" value="Unassembled WGS sequence"/>
</dbReference>
<sequence length="116" mass="13274">MAPVVTPGFRMHGTHVVQMPVFLPQFVGEKKRDDKQRKDQENAQYQILDHGGLRSHKHGFYCRAPLVPVLAAIVRLTPTYKGERYLASFIFCIYTVIYLVLPSRPNDFVCNAPNRS</sequence>